<dbReference type="Proteomes" id="UP000601171">
    <property type="component" value="Unassembled WGS sequence"/>
</dbReference>
<evidence type="ECO:0000313" key="1">
    <source>
        <dbReference type="EMBL" id="MBC8588073.1"/>
    </source>
</evidence>
<sequence length="382" mass="44763">MAWYYGTFSCGHEGRVNIIGPTKDREWKKERAFNKMCPECWEKHLDEEREKANKEAAEKAKEMELPQLTGSEKQVAWAITLRQNLINYFNESVDDKMVMKGLSEYYGFIDITKEDILTIRDYIIENKTDAKYYIDNRSDRLWDYIEREIKNAIKSEKELIEEKAIVDIKLESTVYPDNKITNVVAEITVKDDKVTVMFEKNEDFRQLVKSLGYKWEGTWERKITEYTGKAEDRAAELGNKLLNAGFPIMILDEQTRNNAVNGLYEQECKRWIKFREKEKVLAISWQGRDDKLYKTARKLPGSKWSSPSVVVKIERYKEVEEFAQLFDFEFSKAALKAIEEYKEALKNVEVVAPVKVEENTPKDGLKEILNSSMKVLEDLKDD</sequence>
<dbReference type="EMBL" id="JACRTG010000018">
    <property type="protein sequence ID" value="MBC8588073.1"/>
    <property type="molecule type" value="Genomic_DNA"/>
</dbReference>
<dbReference type="AlphaFoldDB" id="A0A926IKW0"/>
<dbReference type="RefSeq" id="WP_262429526.1">
    <property type="nucleotide sequence ID" value="NZ_JACRTG010000018.1"/>
</dbReference>
<protein>
    <submittedName>
        <fullName evidence="1">Uncharacterized protein</fullName>
    </submittedName>
</protein>
<organism evidence="1 2">
    <name type="scientific">Paratissierella segnis</name>
    <dbReference type="NCBI Taxonomy" id="2763679"/>
    <lineage>
        <taxon>Bacteria</taxon>
        <taxon>Bacillati</taxon>
        <taxon>Bacillota</taxon>
        <taxon>Tissierellia</taxon>
        <taxon>Tissierellales</taxon>
        <taxon>Tissierellaceae</taxon>
        <taxon>Paratissierella</taxon>
    </lineage>
</organism>
<proteinExistence type="predicted"/>
<keyword evidence="2" id="KW-1185">Reference proteome</keyword>
<accession>A0A926IKW0</accession>
<name>A0A926IKW0_9FIRM</name>
<reference evidence="1" key="1">
    <citation type="submission" date="2020-08" db="EMBL/GenBank/DDBJ databases">
        <title>Genome public.</title>
        <authorList>
            <person name="Liu C."/>
            <person name="Sun Q."/>
        </authorList>
    </citation>
    <scope>NUCLEOTIDE SEQUENCE</scope>
    <source>
        <strain evidence="1">BX21</strain>
    </source>
</reference>
<evidence type="ECO:0000313" key="2">
    <source>
        <dbReference type="Proteomes" id="UP000601171"/>
    </source>
</evidence>
<comment type="caution">
    <text evidence="1">The sequence shown here is derived from an EMBL/GenBank/DDBJ whole genome shotgun (WGS) entry which is preliminary data.</text>
</comment>
<gene>
    <name evidence="1" type="ORF">H8707_07465</name>
</gene>